<evidence type="ECO:0000256" key="1">
    <source>
        <dbReference type="SAM" id="MobiDB-lite"/>
    </source>
</evidence>
<accession>A0A1S3SUY1</accession>
<feature type="compositionally biased region" description="Polar residues" evidence="1">
    <location>
        <begin position="213"/>
        <end position="226"/>
    </location>
</feature>
<name>A0A1S3SUY1_SALSA</name>
<evidence type="ECO:0008006" key="4">
    <source>
        <dbReference type="Google" id="ProtNLM"/>
    </source>
</evidence>
<feature type="region of interest" description="Disordered" evidence="1">
    <location>
        <begin position="85"/>
        <end position="146"/>
    </location>
</feature>
<dbReference type="Proteomes" id="UP001652741">
    <property type="component" value="Chromosome ssa13"/>
</dbReference>
<dbReference type="PANTHER" id="PTHR16093:SF5">
    <property type="entry name" value="COILED-COIL DOMAIN-CONTAINING PROTEIN 120"/>
    <property type="match status" value="1"/>
</dbReference>
<proteinExistence type="predicted"/>
<dbReference type="AlphaFoldDB" id="A0A1S3SUY1"/>
<organism evidence="2 3">
    <name type="scientific">Salmo salar</name>
    <name type="common">Atlantic salmon</name>
    <dbReference type="NCBI Taxonomy" id="8030"/>
    <lineage>
        <taxon>Eukaryota</taxon>
        <taxon>Metazoa</taxon>
        <taxon>Chordata</taxon>
        <taxon>Craniata</taxon>
        <taxon>Vertebrata</taxon>
        <taxon>Euteleostomi</taxon>
        <taxon>Actinopterygii</taxon>
        <taxon>Neopterygii</taxon>
        <taxon>Teleostei</taxon>
        <taxon>Protacanthopterygii</taxon>
        <taxon>Salmoniformes</taxon>
        <taxon>Salmonidae</taxon>
        <taxon>Salmoninae</taxon>
        <taxon>Salmo</taxon>
    </lineage>
</organism>
<dbReference type="STRING" id="8030.ENSSSAP00000041146"/>
<dbReference type="GeneID" id="106611955"/>
<feature type="compositionally biased region" description="Low complexity" evidence="1">
    <location>
        <begin position="170"/>
        <end position="190"/>
    </location>
</feature>
<dbReference type="RefSeq" id="XP_014068148.2">
    <property type="nucleotide sequence ID" value="XM_014212673.2"/>
</dbReference>
<dbReference type="InterPro" id="IPR043447">
    <property type="entry name" value="CCDC120/INAVA"/>
</dbReference>
<reference evidence="3" key="1">
    <citation type="submission" date="2025-08" db="UniProtKB">
        <authorList>
            <consortium name="RefSeq"/>
        </authorList>
    </citation>
    <scope>IDENTIFICATION</scope>
</reference>
<protein>
    <recommendedName>
        <fullName evidence="4">Coiled-coil domain-containing protein 120-like</fullName>
    </recommendedName>
</protein>
<dbReference type="PANTHER" id="PTHR16093">
    <property type="entry name" value="COILED-COIL DOMAIN-CONTAINING PROTEIN 120 FAMILY MEMBER"/>
    <property type="match status" value="1"/>
</dbReference>
<sequence length="357" mass="39533">MPIRGGPPYKSSEALTDGHLRQLNVQKSSPERQLVNRHGVEHNRLVGRVSVGVRGRGRGDRGGYSDILMDYVWWKQQRQVEQFHGNGKFPSSVPASSLSHFNGYPHHHPKPQRHLSGSQPLHLSEGPPTYRSPLMLRGKPGEPRRVKVTRTKSCGPFIPLQQHQQEAVLSSSSSSSFDPPLPPSSSSSSSTRTSTAALYPQQGFGVESHQHQLDSGSGPSTDLNNNHRLRPPLYSDSITPDDPTRSLHKALALEGLRDWYLRNTLGGLEAGVGVKVRTTNSLHESHPHQLPHQPEAYQGDYHPCQLPQSQTFQGQPLRGRSVELSLYQDSFQSQMQELTLKEHSTARGDLPTPGTLV</sequence>
<evidence type="ECO:0000313" key="2">
    <source>
        <dbReference type="Proteomes" id="UP001652741"/>
    </source>
</evidence>
<feature type="region of interest" description="Disordered" evidence="1">
    <location>
        <begin position="164"/>
        <end position="244"/>
    </location>
</feature>
<dbReference type="KEGG" id="sasa:106611955"/>
<gene>
    <name evidence="3" type="primary">LOC106611955</name>
</gene>
<evidence type="ECO:0000313" key="3">
    <source>
        <dbReference type="RefSeq" id="XP_014068148.2"/>
    </source>
</evidence>
<keyword evidence="2" id="KW-1185">Reference proteome</keyword>
<dbReference type="GO" id="GO:0005737">
    <property type="term" value="C:cytoplasm"/>
    <property type="evidence" value="ECO:0007669"/>
    <property type="project" value="UniProtKB-SubCell"/>
</dbReference>